<proteinExistence type="predicted"/>
<accession>A0A7L5E0X7</accession>
<sequence length="418" mass="45624">MALFKKLSPHEAYAQRLKDAGLDHTAIGGAWLQNANNSLTKALTVTIPYKETGYFAADKIQTAALRFEAKRGQKLHIALNKKPEFGFAIYMDLLQENAGNESKIVASADTAGVNFSYEISQAGYYILRLQPELLRGGEYTLTITAGPSLNFPVSSSGKPHIGSFWGDSRDAGGRRHEGVDIFAPKGTPALAAADGTVTRVTENKLGGKVVFMHPDNENYTLYYAHLGKQLVQDGETIHAGDTVGLIDNTGNAKNTPSHLHFGIYTFGQGAVDPLPFVNREIKTPKPINAPLELLNATAHTTTKNNKLYTEPNETSLVKEILPVNTIINIEAATDSWYKAVLPNGLQGFISRHNVSTANTIKKYVAKQAQPLLDAPNVQSAARKTIILEGSRVNVKGIYKNYYLVTDEQNNAGWIEAER</sequence>
<evidence type="ECO:0000259" key="1">
    <source>
        <dbReference type="Pfam" id="PF01551"/>
    </source>
</evidence>
<dbReference type="InterPro" id="IPR016047">
    <property type="entry name" value="M23ase_b-sheet_dom"/>
</dbReference>
<feature type="domain" description="M23ase beta-sheet core" evidence="1">
    <location>
        <begin position="175"/>
        <end position="273"/>
    </location>
</feature>
<dbReference type="GO" id="GO:0004222">
    <property type="term" value="F:metalloendopeptidase activity"/>
    <property type="evidence" value="ECO:0007669"/>
    <property type="project" value="TreeGrafter"/>
</dbReference>
<evidence type="ECO:0000313" key="3">
    <source>
        <dbReference type="Proteomes" id="UP000503278"/>
    </source>
</evidence>
<dbReference type="PANTHER" id="PTHR21666:SF268">
    <property type="entry name" value="PEPTIDASE M23 DOMAIN-CONTAINING PROTEIN"/>
    <property type="match status" value="1"/>
</dbReference>
<dbReference type="Gene3D" id="2.60.120.380">
    <property type="match status" value="1"/>
</dbReference>
<protein>
    <submittedName>
        <fullName evidence="2">M23 family metallopeptidase</fullName>
    </submittedName>
</protein>
<dbReference type="EMBL" id="CP051682">
    <property type="protein sequence ID" value="QJD94473.1"/>
    <property type="molecule type" value="Genomic_DNA"/>
</dbReference>
<dbReference type="AlphaFoldDB" id="A0A7L5E0X7"/>
<dbReference type="Gene3D" id="2.70.70.10">
    <property type="entry name" value="Glucose Permease (Domain IIA)"/>
    <property type="match status" value="1"/>
</dbReference>
<organism evidence="2 3">
    <name type="scientific">Mucilaginibacter robiniae</name>
    <dbReference type="NCBI Taxonomy" id="2728022"/>
    <lineage>
        <taxon>Bacteria</taxon>
        <taxon>Pseudomonadati</taxon>
        <taxon>Bacteroidota</taxon>
        <taxon>Sphingobacteriia</taxon>
        <taxon>Sphingobacteriales</taxon>
        <taxon>Sphingobacteriaceae</taxon>
        <taxon>Mucilaginibacter</taxon>
    </lineage>
</organism>
<reference evidence="2 3" key="1">
    <citation type="submission" date="2020-04" db="EMBL/GenBank/DDBJ databases">
        <title>Genome sequencing of novel species.</title>
        <authorList>
            <person name="Heo J."/>
            <person name="Kim S.-J."/>
            <person name="Kim J.-S."/>
            <person name="Hong S.-B."/>
            <person name="Kwon S.-W."/>
        </authorList>
    </citation>
    <scope>NUCLEOTIDE SEQUENCE [LARGE SCALE GENOMIC DNA]</scope>
    <source>
        <strain evidence="2 3">F39-2</strain>
    </source>
</reference>
<dbReference type="RefSeq" id="WP_169605491.1">
    <property type="nucleotide sequence ID" value="NZ_CP051682.1"/>
</dbReference>
<name>A0A7L5E0X7_9SPHI</name>
<dbReference type="CDD" id="cd12797">
    <property type="entry name" value="M23_peptidase"/>
    <property type="match status" value="1"/>
</dbReference>
<dbReference type="SUPFAM" id="SSF51261">
    <property type="entry name" value="Duplicated hybrid motif"/>
    <property type="match status" value="1"/>
</dbReference>
<gene>
    <name evidence="2" type="ORF">HH214_00605</name>
</gene>
<dbReference type="Pfam" id="PF01551">
    <property type="entry name" value="Peptidase_M23"/>
    <property type="match status" value="1"/>
</dbReference>
<dbReference type="Proteomes" id="UP000503278">
    <property type="component" value="Chromosome"/>
</dbReference>
<dbReference type="InterPro" id="IPR011055">
    <property type="entry name" value="Dup_hybrid_motif"/>
</dbReference>
<dbReference type="PANTHER" id="PTHR21666">
    <property type="entry name" value="PEPTIDASE-RELATED"/>
    <property type="match status" value="1"/>
</dbReference>
<keyword evidence="3" id="KW-1185">Reference proteome</keyword>
<dbReference type="InterPro" id="IPR050570">
    <property type="entry name" value="Cell_wall_metabolism_enzyme"/>
</dbReference>
<evidence type="ECO:0000313" key="2">
    <source>
        <dbReference type="EMBL" id="QJD94473.1"/>
    </source>
</evidence>
<dbReference type="KEGG" id="mrob:HH214_00605"/>